<dbReference type="InterPro" id="IPR029058">
    <property type="entry name" value="AB_hydrolase_fold"/>
</dbReference>
<name>A0A9W7SIF4_9PEZI</name>
<sequence>MAANMVRTEGDERRCMEQIDANHSCTALAQTTFATIMIPLFETTLAILRIAFWACRQLLLVLCHSRDLVFGRQEQFGIVHRTAAVDKRRQIHPRKLSKPLADIKGSYDVVVIGSGYGGGVAASRMARSQPKQTVCVLERGLERWPGQYPAGWWQVLKDMRIVGIIDLPYIRRFSIRIGRATGLYHWVFGRSGSVYVGSGLGGTSLLNANAFVRADPAVLRSSAWPEKLRLLGALDEYYRHAEDVLEPATCPAESIAKFRTLQKQAGAAGLSDRFGKVPLTTSFQDRRTSAGVEVKASTLNGNDCLGQNDGSKISTLVTYLADAWCHGAEITKVEYIVRAPSGGYTIYFRDASKSCDELSWVHAKRFVFLGAGPMGTTEILLRSKAHGLPLSDRIGSGMSANGCTLAFGEDLDLTTNPVASDNRQRSPPGPTITGCIDCRDVKLTSDRFLIQEGSFPTPAAVFFQWTNWSYKRVSDTRPWLRWIIKQFVRALRGGRSNLQTTQVYLSLGHDKANGTLQLDRGNLKLDMRDIAIESSQRRLYGILAAMTNAFHGVLKSPRLKFIVHPLGGARYASDGTPKTGCLSHTGELLTGVGSEVHKGLTVVDAAAVPTSLGANPLATITALAERSVSVVAANAGLSIDYATKSQFESQWRRKSTTAPRPGIEFRETMTGTLTAGRQSSVASLDVKVLLTRANDGTFSQGSIVGTLQCPMLSTNQLVIQSGVFRLFEVDHTRTGRVKMSYSMTAITSAGNEVCIRAEKVLEPEVCFSISRLWTASTTLYTSIRRSDGTELASGTLHLTIAALANLLGTLRPRGEDKASARRLQFAFLASFASKLMRPFLGPLMPLQFAEDAGTSTASLHPHPEASSVHMVTASDGHPIILRRYEPTVPGSKPRGDILFAPGAAMTYEFFAMPTAENNAMTYFTAAGYRCWILEHRLCKTEQADGRAPWTHYDLRLDIAAALETVSSHSSDGTKKPYLVAHCASAIACASGLLDGAIQAESVAGITASNVFTHPIVVPMNEAKAKLPTLRLYQALAGDHYPTTLSRHTSLVQRVLTELLRLYSASRRRDLCTSAACLRSQLAFGQLWSHHNLTVADHDYLHQVIGGVHTKALQLLKDMALLQEVTDDTGTSLVTPTNLQRLRGLRLFLFSNAKSDVYSLRATARSAEVLTEISGPGKVRRKVFEGFGHADCWMSEKAAGEGSVYQTVLEEVEEAMAVERQELKRVDSGVASVDG</sequence>
<gene>
    <name evidence="6" type="ORF">Tdes44962_MAKER06041</name>
</gene>
<dbReference type="Proteomes" id="UP001138500">
    <property type="component" value="Unassembled WGS sequence"/>
</dbReference>
<keyword evidence="2" id="KW-0285">Flavoprotein</keyword>
<evidence type="ECO:0000256" key="3">
    <source>
        <dbReference type="ARBA" id="ARBA00022827"/>
    </source>
</evidence>
<keyword evidence="4" id="KW-0560">Oxidoreductase</keyword>
<dbReference type="InterPro" id="IPR036188">
    <property type="entry name" value="FAD/NAD-bd_sf"/>
</dbReference>
<dbReference type="InterPro" id="IPR000172">
    <property type="entry name" value="GMC_OxRdtase_N"/>
</dbReference>
<dbReference type="GO" id="GO:0016614">
    <property type="term" value="F:oxidoreductase activity, acting on CH-OH group of donors"/>
    <property type="evidence" value="ECO:0007669"/>
    <property type="project" value="InterPro"/>
</dbReference>
<reference evidence="6 7" key="1">
    <citation type="journal article" date="2018" name="IMA Fungus">
        <title>IMA Genome-F 10: Nine draft genome sequences of Claviceps purpurea s.lat., including C. arundinis, C. humidiphila, and C. cf. spartinae, pseudomolecules for the pitch canker pathogen Fusarium circinatum, draft genome of Davidsoniella eucalypti, Grosmannia galeiformis, Quambalaria eucalypti, and Teratosphaeria destructans.</title>
        <authorList>
            <person name="Wingfield B.D."/>
            <person name="Liu M."/>
            <person name="Nguyen H.D."/>
            <person name="Lane F.A."/>
            <person name="Morgan S.W."/>
            <person name="De Vos L."/>
            <person name="Wilken P.M."/>
            <person name="Duong T.A."/>
            <person name="Aylward J."/>
            <person name="Coetzee M.P."/>
            <person name="Dadej K."/>
            <person name="De Beer Z.W."/>
            <person name="Findlay W."/>
            <person name="Havenga M."/>
            <person name="Kolarik M."/>
            <person name="Menzies J.G."/>
            <person name="Naidoo K."/>
            <person name="Pochopski O."/>
            <person name="Shoukouhi P."/>
            <person name="Santana Q.C."/>
            <person name="Seifert K.A."/>
            <person name="Soal N."/>
            <person name="Steenkamp E.T."/>
            <person name="Tatham C.T."/>
            <person name="van der Nest M.A."/>
            <person name="Wingfield M.J."/>
        </authorList>
    </citation>
    <scope>NUCLEOTIDE SEQUENCE [LARGE SCALE GENOMIC DNA]</scope>
    <source>
        <strain evidence="6">CMW44962</strain>
    </source>
</reference>
<accession>A0A9W7SIF4</accession>
<reference evidence="6 7" key="2">
    <citation type="journal article" date="2021" name="Curr. Genet.">
        <title>Genetic response to nitrogen starvation in the aggressive Eucalyptus foliar pathogen Teratosphaeria destructans.</title>
        <authorList>
            <person name="Havenga M."/>
            <person name="Wingfield B.D."/>
            <person name="Wingfield M.J."/>
            <person name="Dreyer L.L."/>
            <person name="Roets F."/>
            <person name="Aylward J."/>
        </authorList>
    </citation>
    <scope>NUCLEOTIDE SEQUENCE [LARGE SCALE GENOMIC DNA]</scope>
    <source>
        <strain evidence="6">CMW44962</strain>
    </source>
</reference>
<dbReference type="SUPFAM" id="SSF53474">
    <property type="entry name" value="alpha/beta-Hydrolases"/>
    <property type="match status" value="1"/>
</dbReference>
<dbReference type="Pfam" id="PF00732">
    <property type="entry name" value="GMC_oxred_N"/>
    <property type="match status" value="1"/>
</dbReference>
<dbReference type="Gene3D" id="3.40.50.1820">
    <property type="entry name" value="alpha/beta hydrolase"/>
    <property type="match status" value="1"/>
</dbReference>
<comment type="cofactor">
    <cofactor evidence="1">
        <name>FAD</name>
        <dbReference type="ChEBI" id="CHEBI:57692"/>
    </cofactor>
</comment>
<dbReference type="PANTHER" id="PTHR47470:SF1">
    <property type="entry name" value="FAD-DEPENDENT OXIDOREDUCTASE 2 FAD BINDING DOMAIN-CONTAINING PROTEIN"/>
    <property type="match status" value="1"/>
</dbReference>
<evidence type="ECO:0000313" key="6">
    <source>
        <dbReference type="EMBL" id="KAH9810507.1"/>
    </source>
</evidence>
<organism evidence="6 7">
    <name type="scientific">Teratosphaeria destructans</name>
    <dbReference type="NCBI Taxonomy" id="418781"/>
    <lineage>
        <taxon>Eukaryota</taxon>
        <taxon>Fungi</taxon>
        <taxon>Dikarya</taxon>
        <taxon>Ascomycota</taxon>
        <taxon>Pezizomycotina</taxon>
        <taxon>Dothideomycetes</taxon>
        <taxon>Dothideomycetidae</taxon>
        <taxon>Mycosphaerellales</taxon>
        <taxon>Teratosphaeriaceae</taxon>
        <taxon>Teratosphaeria</taxon>
    </lineage>
</organism>
<evidence type="ECO:0000256" key="2">
    <source>
        <dbReference type="ARBA" id="ARBA00022630"/>
    </source>
</evidence>
<dbReference type="GO" id="GO:0050660">
    <property type="term" value="F:flavin adenine dinucleotide binding"/>
    <property type="evidence" value="ECO:0007669"/>
    <property type="project" value="InterPro"/>
</dbReference>
<evidence type="ECO:0000256" key="1">
    <source>
        <dbReference type="ARBA" id="ARBA00001974"/>
    </source>
</evidence>
<dbReference type="OrthoDB" id="9974421at2759"/>
<dbReference type="EMBL" id="RIBY02002522">
    <property type="protein sequence ID" value="KAH9810507.1"/>
    <property type="molecule type" value="Genomic_DNA"/>
</dbReference>
<protein>
    <submittedName>
        <fullName evidence="6">Cholesterol oxidase</fullName>
    </submittedName>
</protein>
<evidence type="ECO:0000259" key="5">
    <source>
        <dbReference type="Pfam" id="PF00732"/>
    </source>
</evidence>
<keyword evidence="3" id="KW-0274">FAD</keyword>
<keyword evidence="7" id="KW-1185">Reference proteome</keyword>
<dbReference type="PANTHER" id="PTHR47470">
    <property type="entry name" value="CHOLESTEROL OXIDASE"/>
    <property type="match status" value="1"/>
</dbReference>
<dbReference type="SUPFAM" id="SSF51905">
    <property type="entry name" value="FAD/NAD(P)-binding domain"/>
    <property type="match status" value="1"/>
</dbReference>
<dbReference type="Gene3D" id="3.50.50.60">
    <property type="entry name" value="FAD/NAD(P)-binding domain"/>
    <property type="match status" value="3"/>
</dbReference>
<comment type="caution">
    <text evidence="6">The sequence shown here is derived from an EMBL/GenBank/DDBJ whole genome shotgun (WGS) entry which is preliminary data.</text>
</comment>
<dbReference type="InterPro" id="IPR052542">
    <property type="entry name" value="Cholesterol_Oxidase"/>
</dbReference>
<feature type="domain" description="Glucose-methanol-choline oxidoreductase N-terminal" evidence="5">
    <location>
        <begin position="193"/>
        <end position="383"/>
    </location>
</feature>
<evidence type="ECO:0000313" key="7">
    <source>
        <dbReference type="Proteomes" id="UP001138500"/>
    </source>
</evidence>
<dbReference type="AlphaFoldDB" id="A0A9W7SIF4"/>
<evidence type="ECO:0000256" key="4">
    <source>
        <dbReference type="ARBA" id="ARBA00023002"/>
    </source>
</evidence>
<proteinExistence type="predicted"/>